<proteinExistence type="predicted"/>
<protein>
    <recommendedName>
        <fullName evidence="2">Dynamin N-terminal domain-containing protein</fullName>
    </recommendedName>
</protein>
<dbReference type="InterPro" id="IPR027417">
    <property type="entry name" value="P-loop_NTPase"/>
</dbReference>
<name>A0A2P2LGQ4_RHIMU</name>
<dbReference type="SUPFAM" id="SSF52540">
    <property type="entry name" value="P-loop containing nucleoside triphosphate hydrolases"/>
    <property type="match status" value="1"/>
</dbReference>
<dbReference type="PANTHER" id="PTHR43681">
    <property type="entry name" value="TRANSMEMBRANE GTPASE FZO"/>
    <property type="match status" value="1"/>
</dbReference>
<reference evidence="3" key="1">
    <citation type="submission" date="2018-02" db="EMBL/GenBank/DDBJ databases">
        <title>Rhizophora mucronata_Transcriptome.</title>
        <authorList>
            <person name="Meera S.P."/>
            <person name="Sreeshan A."/>
            <person name="Augustine A."/>
        </authorList>
    </citation>
    <scope>NUCLEOTIDE SEQUENCE</scope>
    <source>
        <tissue evidence="3">Leaf</tissue>
    </source>
</reference>
<evidence type="ECO:0000313" key="3">
    <source>
        <dbReference type="EMBL" id="MBX17146.1"/>
    </source>
</evidence>
<dbReference type="InterPro" id="IPR051943">
    <property type="entry name" value="TRAFAC_Dynamin-like_GTPase"/>
</dbReference>
<dbReference type="GO" id="GO:0031969">
    <property type="term" value="C:chloroplast membrane"/>
    <property type="evidence" value="ECO:0007669"/>
    <property type="project" value="TreeGrafter"/>
</dbReference>
<dbReference type="AlphaFoldDB" id="A0A2P2LGQ4"/>
<accession>A0A2P2LGQ4</accession>
<dbReference type="InterPro" id="IPR045063">
    <property type="entry name" value="Dynamin_N"/>
</dbReference>
<organism evidence="3">
    <name type="scientific">Rhizophora mucronata</name>
    <name type="common">Asiatic mangrove</name>
    <dbReference type="NCBI Taxonomy" id="61149"/>
    <lineage>
        <taxon>Eukaryota</taxon>
        <taxon>Viridiplantae</taxon>
        <taxon>Streptophyta</taxon>
        <taxon>Embryophyta</taxon>
        <taxon>Tracheophyta</taxon>
        <taxon>Spermatophyta</taxon>
        <taxon>Magnoliopsida</taxon>
        <taxon>eudicotyledons</taxon>
        <taxon>Gunneridae</taxon>
        <taxon>Pentapetalae</taxon>
        <taxon>rosids</taxon>
        <taxon>fabids</taxon>
        <taxon>Malpighiales</taxon>
        <taxon>Rhizophoraceae</taxon>
        <taxon>Rhizophora</taxon>
    </lineage>
</organism>
<dbReference type="GO" id="GO:0010027">
    <property type="term" value="P:thylakoid membrane organization"/>
    <property type="evidence" value="ECO:0007669"/>
    <property type="project" value="TreeGrafter"/>
</dbReference>
<dbReference type="Pfam" id="PF00350">
    <property type="entry name" value="Dynamin_N"/>
    <property type="match status" value="1"/>
</dbReference>
<dbReference type="CDD" id="cd09912">
    <property type="entry name" value="DLP_2"/>
    <property type="match status" value="1"/>
</dbReference>
<sequence length="516" mass="58268">MCLQDLTKYTFIVLSVVCNMELYFNLPFSLKQMNIVDTPGTNVILQRQQRLTEEFVPRADLLLFVISADRPLTESEVAFLRYTQQWKKKVVFLLNKSDLYQNASELKEAISFIKENARKFLNTEDVLLYPVSARSALEAKLLSFSNTGIDGREPSASESHWKVSNFSEFEKFLYSFLDGSTRMGMERMKLKLETPIAIAERLLSACETLVKEDCQKAFQDLKFVTELVDSVQDYATKMENESIYWRRKTLSLIDMAKSHVLELIKSTLQLSNLGLATSYMFKGEKSAAVPATLRIQNDIIGPALLDAQRQLAEYVLWLQSSNACEGKLYEESFNRRWPLVNPNPKVPHETHELLKKVDDISLRVIEKFSANTASKLVEQEIREVFLGTFGGLGAAGLSASLLTSVLPTTLEDLLALGLCSAGGYLAVLSFPARRQGIVDKVNRIADGLAREVEDAMQKDLLETIGNLGNFVETIGKPYQDAAQQRLDKLLEIQDELSNVEKKLRTLQIEIQNLHVL</sequence>
<keyword evidence="1" id="KW-0175">Coiled coil</keyword>
<evidence type="ECO:0000259" key="2">
    <source>
        <dbReference type="Pfam" id="PF00350"/>
    </source>
</evidence>
<feature type="coiled-coil region" evidence="1">
    <location>
        <begin position="482"/>
        <end position="516"/>
    </location>
</feature>
<feature type="domain" description="Dynamin N-terminal" evidence="2">
    <location>
        <begin position="23"/>
        <end position="95"/>
    </location>
</feature>
<dbReference type="Gene3D" id="3.40.50.300">
    <property type="entry name" value="P-loop containing nucleotide triphosphate hydrolases"/>
    <property type="match status" value="1"/>
</dbReference>
<evidence type="ECO:0000256" key="1">
    <source>
        <dbReference type="SAM" id="Coils"/>
    </source>
</evidence>
<dbReference type="PANTHER" id="PTHR43681:SF1">
    <property type="entry name" value="SARCALUMENIN"/>
    <property type="match status" value="1"/>
</dbReference>
<dbReference type="EMBL" id="GGEC01036662">
    <property type="protein sequence ID" value="MBX17146.1"/>
    <property type="molecule type" value="Transcribed_RNA"/>
</dbReference>